<proteinExistence type="predicted"/>
<protein>
    <submittedName>
        <fullName evidence="1">Uncharacterized protein</fullName>
    </submittedName>
</protein>
<organism evidence="1 2">
    <name type="scientific">Leptospira meyeri</name>
    <dbReference type="NCBI Taxonomy" id="29508"/>
    <lineage>
        <taxon>Bacteria</taxon>
        <taxon>Pseudomonadati</taxon>
        <taxon>Spirochaetota</taxon>
        <taxon>Spirochaetia</taxon>
        <taxon>Leptospirales</taxon>
        <taxon>Leptospiraceae</taxon>
        <taxon>Leptospira</taxon>
    </lineage>
</organism>
<reference evidence="1 2" key="1">
    <citation type="submission" date="2019-03" db="EMBL/GenBank/DDBJ databases">
        <title>Genomic Encyclopedia of Archaeal and Bacterial Type Strains, Phase II (KMG-II): from individual species to whole genera.</title>
        <authorList>
            <person name="Goeker M."/>
        </authorList>
    </citation>
    <scope>NUCLEOTIDE SEQUENCE [LARGE SCALE GENOMIC DNA]</scope>
    <source>
        <strain evidence="1 2">DSM 21537</strain>
    </source>
</reference>
<dbReference type="RefSeq" id="WP_004787115.1">
    <property type="nucleotide sequence ID" value="NZ_SORO01000009.1"/>
</dbReference>
<dbReference type="OrthoDB" id="2987473at2"/>
<evidence type="ECO:0000313" key="2">
    <source>
        <dbReference type="Proteomes" id="UP000294684"/>
    </source>
</evidence>
<dbReference type="AlphaFoldDB" id="A0A4R8MII5"/>
<accession>A0A4R8MII5</accession>
<name>A0A4R8MII5_LEPME</name>
<keyword evidence="2" id="KW-1185">Reference proteome</keyword>
<dbReference type="GeneID" id="79829224"/>
<sequence>MGDIINRLDILFGEHQESLNYLVPRVDTFEHDSDGGAKSVLSLNYRFLSVCEFIIHRDKKKFQELLSKSASLIAKNFKDYASGKIKEYDYVKWSRYWKILDSYAATDFSSGVIIAQHMGNLEADKKEKGVFPALSYSIKYMVLEDDKNLKLYSDKLSESLTQKNAKNYLGYVTIIQAYINKDSKSMQKGFETLLANHKQLCKGRGEYSDTEDEVIFLHGLGLLNLVRSRGFDVTMDDPLIPNDLLISVKKIFKE</sequence>
<gene>
    <name evidence="1" type="ORF">CLV96_3988</name>
</gene>
<comment type="caution">
    <text evidence="1">The sequence shown here is derived from an EMBL/GenBank/DDBJ whole genome shotgun (WGS) entry which is preliminary data.</text>
</comment>
<evidence type="ECO:0000313" key="1">
    <source>
        <dbReference type="EMBL" id="TDY66135.1"/>
    </source>
</evidence>
<dbReference type="Proteomes" id="UP000294684">
    <property type="component" value="Unassembled WGS sequence"/>
</dbReference>
<dbReference type="EMBL" id="SORO01000009">
    <property type="protein sequence ID" value="TDY66135.1"/>
    <property type="molecule type" value="Genomic_DNA"/>
</dbReference>